<dbReference type="GO" id="GO:0000981">
    <property type="term" value="F:DNA-binding transcription factor activity, RNA polymerase II-specific"/>
    <property type="evidence" value="ECO:0007669"/>
    <property type="project" value="TreeGrafter"/>
</dbReference>
<keyword evidence="3 6" id="KW-0863">Zinc-finger</keyword>
<dbReference type="AlphaFoldDB" id="A0A6P5IZE4"/>
<dbReference type="GeneID" id="110197777"/>
<evidence type="ECO:0000256" key="6">
    <source>
        <dbReference type="PROSITE-ProRule" id="PRU00042"/>
    </source>
</evidence>
<feature type="region of interest" description="Disordered" evidence="7">
    <location>
        <begin position="327"/>
        <end position="356"/>
    </location>
</feature>
<keyword evidence="4" id="KW-0862">Zinc</keyword>
<dbReference type="CTD" id="55311"/>
<evidence type="ECO:0000256" key="2">
    <source>
        <dbReference type="ARBA" id="ARBA00022737"/>
    </source>
</evidence>
<evidence type="ECO:0000256" key="7">
    <source>
        <dbReference type="SAM" id="MobiDB-lite"/>
    </source>
</evidence>
<keyword evidence="1" id="KW-0479">Metal-binding</keyword>
<dbReference type="FunFam" id="3.30.160.60:FF:002343">
    <property type="entry name" value="Zinc finger protein 33A"/>
    <property type="match status" value="1"/>
</dbReference>
<feature type="region of interest" description="Disordered" evidence="7">
    <location>
        <begin position="115"/>
        <end position="182"/>
    </location>
</feature>
<keyword evidence="5" id="KW-0539">Nucleus</keyword>
<feature type="domain" description="C2H2-type" evidence="8">
    <location>
        <begin position="234"/>
        <end position="261"/>
    </location>
</feature>
<dbReference type="GO" id="GO:0008270">
    <property type="term" value="F:zinc ion binding"/>
    <property type="evidence" value="ECO:0007669"/>
    <property type="project" value="UniProtKB-KW"/>
</dbReference>
<dbReference type="FunCoup" id="A0A6P5IZE4">
    <property type="interactions" value="511"/>
</dbReference>
<dbReference type="RefSeq" id="XP_020827497.1">
    <property type="nucleotide sequence ID" value="XM_020971838.1"/>
</dbReference>
<dbReference type="InParanoid" id="A0A6P5IZE4"/>
<dbReference type="InterPro" id="IPR003309">
    <property type="entry name" value="SCAN_dom"/>
</dbReference>
<dbReference type="InterPro" id="IPR013087">
    <property type="entry name" value="Znf_C2H2_type"/>
</dbReference>
<dbReference type="SUPFAM" id="SSF47353">
    <property type="entry name" value="Retrovirus capsid dimerization domain-like"/>
    <property type="match status" value="1"/>
</dbReference>
<dbReference type="Gene3D" id="1.10.4020.10">
    <property type="entry name" value="DNA breaking-rejoining enzymes"/>
    <property type="match status" value="1"/>
</dbReference>
<dbReference type="PANTHER" id="PTHR23226">
    <property type="entry name" value="ZINC FINGER AND SCAN DOMAIN-CONTAINING"/>
    <property type="match status" value="1"/>
</dbReference>
<dbReference type="Pfam" id="PF00096">
    <property type="entry name" value="zf-C2H2"/>
    <property type="match status" value="2"/>
</dbReference>
<dbReference type="Pfam" id="PF02023">
    <property type="entry name" value="SCAN"/>
    <property type="match status" value="1"/>
</dbReference>
<evidence type="ECO:0000313" key="11">
    <source>
        <dbReference type="RefSeq" id="XP_020827497.1"/>
    </source>
</evidence>
<gene>
    <name evidence="11" type="primary">ZNF444</name>
</gene>
<keyword evidence="10" id="KW-1185">Reference proteome</keyword>
<protein>
    <submittedName>
        <fullName evidence="11">Zinc finger protein 444 isoform X1</fullName>
    </submittedName>
</protein>
<organism evidence="10 11">
    <name type="scientific">Phascolarctos cinereus</name>
    <name type="common">Koala</name>
    <dbReference type="NCBI Taxonomy" id="38626"/>
    <lineage>
        <taxon>Eukaryota</taxon>
        <taxon>Metazoa</taxon>
        <taxon>Chordata</taxon>
        <taxon>Craniata</taxon>
        <taxon>Vertebrata</taxon>
        <taxon>Euteleostomi</taxon>
        <taxon>Mammalia</taxon>
        <taxon>Metatheria</taxon>
        <taxon>Diprotodontia</taxon>
        <taxon>Phascolarctidae</taxon>
        <taxon>Phascolarctos</taxon>
    </lineage>
</organism>
<dbReference type="Proteomes" id="UP000515140">
    <property type="component" value="Unplaced"/>
</dbReference>
<keyword evidence="2" id="KW-0677">Repeat</keyword>
<evidence type="ECO:0000256" key="3">
    <source>
        <dbReference type="ARBA" id="ARBA00022771"/>
    </source>
</evidence>
<feature type="domain" description="SCAN box" evidence="9">
    <location>
        <begin position="33"/>
        <end position="109"/>
    </location>
</feature>
<dbReference type="InterPro" id="IPR036236">
    <property type="entry name" value="Znf_C2H2_sf"/>
</dbReference>
<dbReference type="KEGG" id="pcw:110197777"/>
<feature type="domain" description="C2H2-type" evidence="8">
    <location>
        <begin position="206"/>
        <end position="233"/>
    </location>
</feature>
<evidence type="ECO:0000256" key="1">
    <source>
        <dbReference type="ARBA" id="ARBA00022723"/>
    </source>
</evidence>
<dbReference type="PROSITE" id="PS50804">
    <property type="entry name" value="SCAN_BOX"/>
    <property type="match status" value="1"/>
</dbReference>
<dbReference type="FunFam" id="3.30.160.60:FF:001492">
    <property type="entry name" value="Zinc finger protein 444"/>
    <property type="match status" value="1"/>
</dbReference>
<dbReference type="SMART" id="SM00431">
    <property type="entry name" value="SCAN"/>
    <property type="match status" value="1"/>
</dbReference>
<dbReference type="SUPFAM" id="SSF57667">
    <property type="entry name" value="beta-beta-alpha zinc fingers"/>
    <property type="match status" value="2"/>
</dbReference>
<dbReference type="FunFam" id="1.10.4020.10:FF:000001">
    <property type="entry name" value="zinc finger protein 263 isoform X1"/>
    <property type="match status" value="1"/>
</dbReference>
<evidence type="ECO:0000259" key="8">
    <source>
        <dbReference type="PROSITE" id="PS50157"/>
    </source>
</evidence>
<feature type="domain" description="C2H2-type" evidence="8">
    <location>
        <begin position="283"/>
        <end position="310"/>
    </location>
</feature>
<name>A0A6P5IZE4_PHACI</name>
<evidence type="ECO:0000313" key="10">
    <source>
        <dbReference type="Proteomes" id="UP000515140"/>
    </source>
</evidence>
<dbReference type="PANTHER" id="PTHR23226:SF150">
    <property type="entry name" value="ZINC FINGER PROTEIN 444"/>
    <property type="match status" value="1"/>
</dbReference>
<feature type="region of interest" description="Disordered" evidence="7">
    <location>
        <begin position="248"/>
        <end position="273"/>
    </location>
</feature>
<dbReference type="SMART" id="SM00355">
    <property type="entry name" value="ZnF_C2H2"/>
    <property type="match status" value="4"/>
</dbReference>
<dbReference type="PROSITE" id="PS00028">
    <property type="entry name" value="ZINC_FINGER_C2H2_1"/>
    <property type="match status" value="4"/>
</dbReference>
<proteinExistence type="predicted"/>
<dbReference type="FunFam" id="3.30.160.60:FF:001003">
    <property type="entry name" value="Zinc finger protein 444"/>
    <property type="match status" value="1"/>
</dbReference>
<dbReference type="GO" id="GO:0000978">
    <property type="term" value="F:RNA polymerase II cis-regulatory region sequence-specific DNA binding"/>
    <property type="evidence" value="ECO:0007669"/>
    <property type="project" value="TreeGrafter"/>
</dbReference>
<dbReference type="CDD" id="cd07936">
    <property type="entry name" value="SCAN"/>
    <property type="match status" value="1"/>
</dbReference>
<reference evidence="11" key="1">
    <citation type="submission" date="2025-08" db="UniProtKB">
        <authorList>
            <consortium name="RefSeq"/>
        </authorList>
    </citation>
    <scope>IDENTIFICATION</scope>
    <source>
        <tissue evidence="11">Spleen</tissue>
    </source>
</reference>
<evidence type="ECO:0000256" key="5">
    <source>
        <dbReference type="ARBA" id="ARBA00023242"/>
    </source>
</evidence>
<sequence>MEVTPPLLPPQGPPVKQEARAGEALAPDSPWCRFRHFHLGDAPGPREALGLLRALCRDWLRPEIHTKEQMLELLVLEQFLSALPAEIQAWVRGRRPETGEEAVSLLEELWGPVTSQDRPQELRGQQEVTGAAGVPTGKEDGGMMSLAGGEPPSGGVSVNAAPVPGASSELPRPYKQEPGSPPPLPSLPSCLPCFLGPAAAVVAAPASCLECGKAFLKPAHLLRHRQSHSGEKPHACPECGKAFRRKEHLRRHRGTHPGPPPGTGPTAPLGLCAAPRPAREKPHACRDCGKTFYWREHLVRHHKTHSGARPYACWQCGKGFGRREHVLRHQRTHGRPPAPPGPSTAGGRPFAPWPVG</sequence>
<evidence type="ECO:0000256" key="4">
    <source>
        <dbReference type="ARBA" id="ARBA00022833"/>
    </source>
</evidence>
<evidence type="ECO:0000259" key="9">
    <source>
        <dbReference type="PROSITE" id="PS50804"/>
    </source>
</evidence>
<dbReference type="InterPro" id="IPR038269">
    <property type="entry name" value="SCAN_sf"/>
</dbReference>
<accession>A0A6P5IZE4</accession>
<feature type="domain" description="C2H2-type" evidence="8">
    <location>
        <begin position="311"/>
        <end position="338"/>
    </location>
</feature>
<dbReference type="PROSITE" id="PS50157">
    <property type="entry name" value="ZINC_FINGER_C2H2_2"/>
    <property type="match status" value="4"/>
</dbReference>
<dbReference type="Gene3D" id="3.30.160.60">
    <property type="entry name" value="Classic Zinc Finger"/>
    <property type="match status" value="4"/>
</dbReference>